<feature type="transmembrane region" description="Helical" evidence="1">
    <location>
        <begin position="110"/>
        <end position="126"/>
    </location>
</feature>
<feature type="transmembrane region" description="Helical" evidence="1">
    <location>
        <begin position="133"/>
        <end position="152"/>
    </location>
</feature>
<protein>
    <submittedName>
        <fullName evidence="3">Tripartite tricarboxylate transporter TctB family protein</fullName>
    </submittedName>
</protein>
<name>A0A8J6YYY1_9RHOB</name>
<keyword evidence="1" id="KW-1133">Transmembrane helix</keyword>
<gene>
    <name evidence="3" type="ORF">ICN82_18325</name>
</gene>
<evidence type="ECO:0000256" key="1">
    <source>
        <dbReference type="SAM" id="Phobius"/>
    </source>
</evidence>
<dbReference type="Proteomes" id="UP000609121">
    <property type="component" value="Unassembled WGS sequence"/>
</dbReference>
<feature type="transmembrane region" description="Helical" evidence="1">
    <location>
        <begin position="16"/>
        <end position="35"/>
    </location>
</feature>
<keyword evidence="1" id="KW-0472">Membrane</keyword>
<feature type="transmembrane region" description="Helical" evidence="1">
    <location>
        <begin position="55"/>
        <end position="75"/>
    </location>
</feature>
<evidence type="ECO:0000313" key="3">
    <source>
        <dbReference type="EMBL" id="MBE3640165.1"/>
    </source>
</evidence>
<evidence type="ECO:0000259" key="2">
    <source>
        <dbReference type="Pfam" id="PF07331"/>
    </source>
</evidence>
<accession>A0A8J6YYY1</accession>
<dbReference type="RefSeq" id="WP_193185821.1">
    <property type="nucleotide sequence ID" value="NZ_JACVXA010000075.1"/>
</dbReference>
<keyword evidence="4" id="KW-1185">Reference proteome</keyword>
<keyword evidence="1" id="KW-0812">Transmembrane</keyword>
<sequence>MNDTGPDRALTPGDRAGALVLLAVVTVVAVAAIVLTRDFPPNTLPTDVGPARFPVLHAVVLIVLCAICAVETVRAPHAAALPPPPGARIRVALAVAAVAVAIAAMPHLGFPVTAALFLYAVIWLMGRRQILGNAVYAVAASAAIWLLFSWGLNVPLPVLELGAG</sequence>
<dbReference type="EMBL" id="JACVXA010000075">
    <property type="protein sequence ID" value="MBE3640165.1"/>
    <property type="molecule type" value="Genomic_DNA"/>
</dbReference>
<organism evidence="3 4">
    <name type="scientific">Mangrovicoccus algicola</name>
    <dbReference type="NCBI Taxonomy" id="2771008"/>
    <lineage>
        <taxon>Bacteria</taxon>
        <taxon>Pseudomonadati</taxon>
        <taxon>Pseudomonadota</taxon>
        <taxon>Alphaproteobacteria</taxon>
        <taxon>Rhodobacterales</taxon>
        <taxon>Paracoccaceae</taxon>
        <taxon>Mangrovicoccus</taxon>
    </lineage>
</organism>
<evidence type="ECO:0000313" key="4">
    <source>
        <dbReference type="Proteomes" id="UP000609121"/>
    </source>
</evidence>
<reference evidence="3" key="1">
    <citation type="submission" date="2020-09" db="EMBL/GenBank/DDBJ databases">
        <title>A novel bacterium of genus Mangrovicoccus, isolated from South China Sea.</title>
        <authorList>
            <person name="Huang H."/>
            <person name="Mo K."/>
            <person name="Hu Y."/>
        </authorList>
    </citation>
    <scope>NUCLEOTIDE SEQUENCE</scope>
    <source>
        <strain evidence="3">HB182678</strain>
    </source>
</reference>
<dbReference type="Pfam" id="PF07331">
    <property type="entry name" value="TctB"/>
    <property type="match status" value="1"/>
</dbReference>
<proteinExistence type="predicted"/>
<dbReference type="InterPro" id="IPR009936">
    <property type="entry name" value="DUF1468"/>
</dbReference>
<feature type="domain" description="DUF1468" evidence="2">
    <location>
        <begin position="17"/>
        <end position="157"/>
    </location>
</feature>
<comment type="caution">
    <text evidence="3">The sequence shown here is derived from an EMBL/GenBank/DDBJ whole genome shotgun (WGS) entry which is preliminary data.</text>
</comment>
<dbReference type="AlphaFoldDB" id="A0A8J6YYY1"/>